<feature type="transmembrane region" description="Helical" evidence="13">
    <location>
        <begin position="21"/>
        <end position="42"/>
    </location>
</feature>
<dbReference type="EMBL" id="CP036425">
    <property type="protein sequence ID" value="QDU32835.1"/>
    <property type="molecule type" value="Genomic_DNA"/>
</dbReference>
<keyword evidence="3 13" id="KW-0813">Transport</keyword>
<feature type="site" description="Reversibly protonated during proton transport" evidence="13">
    <location>
        <position position="74"/>
    </location>
</feature>
<dbReference type="HAMAP" id="MF_01396">
    <property type="entry name" value="ATP_synth_c_bact"/>
    <property type="match status" value="1"/>
</dbReference>
<comment type="function">
    <text evidence="13">Key component of the F(0) channel; it plays a direct role in translocation across the membrane. A homomeric c-ring of between 10-14 subunits forms the central stalk rotor element with the F(1) delta and epsilon subunits.</text>
</comment>
<dbReference type="Pfam" id="PF00137">
    <property type="entry name" value="ATP-synt_C"/>
    <property type="match status" value="1"/>
</dbReference>
<evidence type="ECO:0000256" key="10">
    <source>
        <dbReference type="ARBA" id="ARBA00023136"/>
    </source>
</evidence>
<evidence type="ECO:0000313" key="15">
    <source>
        <dbReference type="EMBL" id="QDU32835.1"/>
    </source>
</evidence>
<evidence type="ECO:0000256" key="2">
    <source>
        <dbReference type="ARBA" id="ARBA00006704"/>
    </source>
</evidence>
<feature type="domain" description="V-ATPase proteolipid subunit C-like" evidence="14">
    <location>
        <begin position="24"/>
        <end position="83"/>
    </location>
</feature>
<dbReference type="InterPro" id="IPR020537">
    <property type="entry name" value="ATP_synth_F0_csu_DDCD_BS"/>
</dbReference>
<proteinExistence type="inferred from homology"/>
<keyword evidence="7 13" id="KW-1133">Transmembrane helix</keyword>
<dbReference type="PROSITE" id="PS00605">
    <property type="entry name" value="ATPASE_C"/>
    <property type="match status" value="1"/>
</dbReference>
<dbReference type="Proteomes" id="UP000317369">
    <property type="component" value="Chromosome"/>
</dbReference>
<dbReference type="InterPro" id="IPR002379">
    <property type="entry name" value="ATPase_proteolipid_c-like_dom"/>
</dbReference>
<keyword evidence="10 13" id="KW-0472">Membrane</keyword>
<dbReference type="GO" id="GO:0008289">
    <property type="term" value="F:lipid binding"/>
    <property type="evidence" value="ECO:0007669"/>
    <property type="project" value="UniProtKB-KW"/>
</dbReference>
<keyword evidence="9 13" id="KW-0446">Lipid-binding</keyword>
<evidence type="ECO:0000256" key="9">
    <source>
        <dbReference type="ARBA" id="ARBA00023121"/>
    </source>
</evidence>
<evidence type="ECO:0000256" key="11">
    <source>
        <dbReference type="ARBA" id="ARBA00023310"/>
    </source>
</evidence>
<keyword evidence="5 13" id="KW-0812">Transmembrane</keyword>
<evidence type="ECO:0000256" key="3">
    <source>
        <dbReference type="ARBA" id="ARBA00022448"/>
    </source>
</evidence>
<keyword evidence="6 13" id="KW-0375">Hydrogen ion transport</keyword>
<name>A0A517YRI4_9BACT</name>
<sequence length="92" mass="9208">MMDSLMTLAQEGASMIGDKGLALLGLALGFGFTIMGAAKGIGNIGGKAVESIARQPEVAGPIGTNMIIAAALIEGIAVISMVFLAFVLTGKL</sequence>
<dbReference type="InterPro" id="IPR038662">
    <property type="entry name" value="ATP_synth_F0_csu_sf"/>
</dbReference>
<dbReference type="InterPro" id="IPR035921">
    <property type="entry name" value="F/V-ATP_Csub_sf"/>
</dbReference>
<accession>A0A517YRI4</accession>
<comment type="similarity">
    <text evidence="2 13">Belongs to the ATPase C chain family.</text>
</comment>
<evidence type="ECO:0000256" key="5">
    <source>
        <dbReference type="ARBA" id="ARBA00022692"/>
    </source>
</evidence>
<evidence type="ECO:0000313" key="16">
    <source>
        <dbReference type="Proteomes" id="UP000317369"/>
    </source>
</evidence>
<dbReference type="NCBIfam" id="TIGR01260">
    <property type="entry name" value="ATP_synt_c"/>
    <property type="match status" value="1"/>
</dbReference>
<comment type="subcellular location">
    <subcellularLocation>
        <location evidence="13">Cell membrane</location>
        <topology evidence="13">Multi-pass membrane protein</topology>
    </subcellularLocation>
    <subcellularLocation>
        <location evidence="1">Membrane</location>
        <topology evidence="1">Multi-pass membrane protein</topology>
    </subcellularLocation>
</comment>
<dbReference type="GO" id="GO:0033177">
    <property type="term" value="C:proton-transporting two-sector ATPase complex, proton-transporting domain"/>
    <property type="evidence" value="ECO:0007669"/>
    <property type="project" value="InterPro"/>
</dbReference>
<feature type="transmembrane region" description="Helical" evidence="13">
    <location>
        <begin position="62"/>
        <end position="88"/>
    </location>
</feature>
<evidence type="ECO:0000256" key="8">
    <source>
        <dbReference type="ARBA" id="ARBA00023065"/>
    </source>
</evidence>
<dbReference type="GO" id="GO:0045259">
    <property type="term" value="C:proton-transporting ATP synthase complex"/>
    <property type="evidence" value="ECO:0007669"/>
    <property type="project" value="UniProtKB-KW"/>
</dbReference>
<comment type="function">
    <text evidence="12 13">F(1)F(0) ATP synthase produces ATP from ADP in the presence of a proton or sodium gradient. F-type ATPases consist of two structural domains, F(1) containing the extramembraneous catalytic core and F(0) containing the membrane proton channel, linked together by a central stalk and a peripheral stalk. During catalysis, ATP synthesis in the catalytic domain of F(1) is coupled via a rotary mechanism of the central stalk subunits to proton translocation.</text>
</comment>
<organism evidence="15 16">
    <name type="scientific">Poriferisphaera corsica</name>
    <dbReference type="NCBI Taxonomy" id="2528020"/>
    <lineage>
        <taxon>Bacteria</taxon>
        <taxon>Pseudomonadati</taxon>
        <taxon>Planctomycetota</taxon>
        <taxon>Phycisphaerae</taxon>
        <taxon>Phycisphaerales</taxon>
        <taxon>Phycisphaeraceae</taxon>
        <taxon>Poriferisphaera</taxon>
    </lineage>
</organism>
<dbReference type="KEGG" id="pcor:KS4_08710"/>
<protein>
    <recommendedName>
        <fullName evidence="13">ATP synthase subunit c</fullName>
    </recommendedName>
    <alternativeName>
        <fullName evidence="13">ATP synthase F(0) sector subunit c</fullName>
    </alternativeName>
    <alternativeName>
        <fullName evidence="13">F-type ATPase subunit c</fullName>
        <shortName evidence="13">F-ATPase subunit c</shortName>
    </alternativeName>
    <alternativeName>
        <fullName evidence="13">Lipid-binding protein</fullName>
    </alternativeName>
</protein>
<evidence type="ECO:0000259" key="14">
    <source>
        <dbReference type="Pfam" id="PF00137"/>
    </source>
</evidence>
<dbReference type="PRINTS" id="PR00124">
    <property type="entry name" value="ATPASEC"/>
</dbReference>
<dbReference type="GO" id="GO:0005886">
    <property type="term" value="C:plasma membrane"/>
    <property type="evidence" value="ECO:0007669"/>
    <property type="project" value="UniProtKB-SubCell"/>
</dbReference>
<keyword evidence="8 13" id="KW-0406">Ion transport</keyword>
<evidence type="ECO:0000256" key="6">
    <source>
        <dbReference type="ARBA" id="ARBA00022781"/>
    </source>
</evidence>
<keyword evidence="11 13" id="KW-0066">ATP synthesis</keyword>
<dbReference type="GO" id="GO:0046933">
    <property type="term" value="F:proton-transporting ATP synthase activity, rotational mechanism"/>
    <property type="evidence" value="ECO:0007669"/>
    <property type="project" value="UniProtKB-UniRule"/>
</dbReference>
<reference evidence="15 16" key="1">
    <citation type="submission" date="2019-02" db="EMBL/GenBank/DDBJ databases">
        <title>Deep-cultivation of Planctomycetes and their phenomic and genomic characterization uncovers novel biology.</title>
        <authorList>
            <person name="Wiegand S."/>
            <person name="Jogler M."/>
            <person name="Boedeker C."/>
            <person name="Pinto D."/>
            <person name="Vollmers J."/>
            <person name="Rivas-Marin E."/>
            <person name="Kohn T."/>
            <person name="Peeters S.H."/>
            <person name="Heuer A."/>
            <person name="Rast P."/>
            <person name="Oberbeckmann S."/>
            <person name="Bunk B."/>
            <person name="Jeske O."/>
            <person name="Meyerdierks A."/>
            <person name="Storesund J.E."/>
            <person name="Kallscheuer N."/>
            <person name="Luecker S."/>
            <person name="Lage O.M."/>
            <person name="Pohl T."/>
            <person name="Merkel B.J."/>
            <person name="Hornburger P."/>
            <person name="Mueller R.-W."/>
            <person name="Bruemmer F."/>
            <person name="Labrenz M."/>
            <person name="Spormann A.M."/>
            <person name="Op den Camp H."/>
            <person name="Overmann J."/>
            <person name="Amann R."/>
            <person name="Jetten M.S.M."/>
            <person name="Mascher T."/>
            <person name="Medema M.H."/>
            <person name="Devos D.P."/>
            <person name="Kaster A.-K."/>
            <person name="Ovreas L."/>
            <person name="Rohde M."/>
            <person name="Galperin M.Y."/>
            <person name="Jogler C."/>
        </authorList>
    </citation>
    <scope>NUCLEOTIDE SEQUENCE [LARGE SCALE GENOMIC DNA]</scope>
    <source>
        <strain evidence="15 16">KS4</strain>
    </source>
</reference>
<dbReference type="OrthoDB" id="291624at2"/>
<keyword evidence="4 13" id="KW-0138">CF(0)</keyword>
<evidence type="ECO:0000256" key="4">
    <source>
        <dbReference type="ARBA" id="ARBA00022547"/>
    </source>
</evidence>
<keyword evidence="13" id="KW-1003">Cell membrane</keyword>
<dbReference type="SUPFAM" id="SSF81333">
    <property type="entry name" value="F1F0 ATP synthase subunit C"/>
    <property type="match status" value="1"/>
</dbReference>
<gene>
    <name evidence="13" type="primary">atpE</name>
    <name evidence="15" type="ORF">KS4_08710</name>
</gene>
<dbReference type="CDD" id="cd18121">
    <property type="entry name" value="ATP-synt_Fo_c"/>
    <property type="match status" value="1"/>
</dbReference>
<evidence type="ECO:0000256" key="12">
    <source>
        <dbReference type="ARBA" id="ARBA00025198"/>
    </source>
</evidence>
<evidence type="ECO:0000256" key="1">
    <source>
        <dbReference type="ARBA" id="ARBA00004141"/>
    </source>
</evidence>
<evidence type="ECO:0000256" key="13">
    <source>
        <dbReference type="HAMAP-Rule" id="MF_01396"/>
    </source>
</evidence>
<dbReference type="InterPro" id="IPR000454">
    <property type="entry name" value="ATP_synth_F0_csu"/>
</dbReference>
<dbReference type="Gene3D" id="1.20.20.10">
    <property type="entry name" value="F1F0 ATP synthase subunit C"/>
    <property type="match status" value="1"/>
</dbReference>
<dbReference type="AlphaFoldDB" id="A0A517YRI4"/>
<evidence type="ECO:0000256" key="7">
    <source>
        <dbReference type="ARBA" id="ARBA00022989"/>
    </source>
</evidence>
<keyword evidence="16" id="KW-1185">Reference proteome</keyword>
<dbReference type="InterPro" id="IPR005953">
    <property type="entry name" value="ATP_synth_csu_bac/chlpt"/>
</dbReference>